<dbReference type="EMBL" id="JXTC01000257">
    <property type="protein sequence ID" value="PON75265.1"/>
    <property type="molecule type" value="Genomic_DNA"/>
</dbReference>
<feature type="domain" description="Neprosin PEP catalytic" evidence="2">
    <location>
        <begin position="151"/>
        <end position="376"/>
    </location>
</feature>
<dbReference type="Proteomes" id="UP000237000">
    <property type="component" value="Unassembled WGS sequence"/>
</dbReference>
<evidence type="ECO:0000313" key="3">
    <source>
        <dbReference type="EMBL" id="PON75265.1"/>
    </source>
</evidence>
<evidence type="ECO:0000259" key="2">
    <source>
        <dbReference type="PROSITE" id="PS52045"/>
    </source>
</evidence>
<proteinExistence type="predicted"/>
<gene>
    <name evidence="3" type="ORF">TorRG33x02_245550</name>
</gene>
<reference evidence="4" key="1">
    <citation type="submission" date="2016-06" db="EMBL/GenBank/DDBJ databases">
        <title>Parallel loss of symbiosis genes in relatives of nitrogen-fixing non-legume Parasponia.</title>
        <authorList>
            <person name="Van Velzen R."/>
            <person name="Holmer R."/>
            <person name="Bu F."/>
            <person name="Rutten L."/>
            <person name="Van Zeijl A."/>
            <person name="Liu W."/>
            <person name="Santuari L."/>
            <person name="Cao Q."/>
            <person name="Sharma T."/>
            <person name="Shen D."/>
            <person name="Roswanjaya Y."/>
            <person name="Wardhani T."/>
            <person name="Kalhor M.S."/>
            <person name="Jansen J."/>
            <person name="Van den Hoogen J."/>
            <person name="Gungor B."/>
            <person name="Hartog M."/>
            <person name="Hontelez J."/>
            <person name="Verver J."/>
            <person name="Yang W.-C."/>
            <person name="Schijlen E."/>
            <person name="Repin R."/>
            <person name="Schilthuizen M."/>
            <person name="Schranz E."/>
            <person name="Heidstra R."/>
            <person name="Miyata K."/>
            <person name="Fedorova E."/>
            <person name="Kohlen W."/>
            <person name="Bisseling T."/>
            <person name="Smit S."/>
            <person name="Geurts R."/>
        </authorList>
    </citation>
    <scope>NUCLEOTIDE SEQUENCE [LARGE SCALE GENOMIC DNA]</scope>
    <source>
        <strain evidence="4">cv. RG33-2</strain>
    </source>
</reference>
<dbReference type="Pfam" id="PF03080">
    <property type="entry name" value="Neprosin"/>
    <property type="match status" value="1"/>
</dbReference>
<dbReference type="InterPro" id="IPR004314">
    <property type="entry name" value="Neprosin"/>
</dbReference>
<dbReference type="Pfam" id="PF14365">
    <property type="entry name" value="Neprosin_AP"/>
    <property type="match status" value="1"/>
</dbReference>
<accession>A0A2P5DPP9</accession>
<dbReference type="PANTHER" id="PTHR31589">
    <property type="entry name" value="PROTEIN, PUTATIVE (DUF239)-RELATED-RELATED"/>
    <property type="match status" value="1"/>
</dbReference>
<dbReference type="InParanoid" id="A0A2P5DPP9"/>
<evidence type="ECO:0000313" key="4">
    <source>
        <dbReference type="Proteomes" id="UP000237000"/>
    </source>
</evidence>
<name>A0A2P5DPP9_TREOI</name>
<dbReference type="FunCoup" id="A0A2P5DPP9">
    <property type="interactions" value="59"/>
</dbReference>
<dbReference type="InterPro" id="IPR025521">
    <property type="entry name" value="Neprosin_propep"/>
</dbReference>
<dbReference type="PANTHER" id="PTHR31589:SF223">
    <property type="entry name" value="PROTEIN, PUTATIVE (DUF239)-RELATED"/>
    <property type="match status" value="1"/>
</dbReference>
<feature type="chain" id="PRO_5015149342" description="Neprosin PEP catalytic domain-containing protein" evidence="1">
    <location>
        <begin position="24"/>
        <end position="376"/>
    </location>
</feature>
<dbReference type="PROSITE" id="PS52045">
    <property type="entry name" value="NEPROSIN_PEP_CD"/>
    <property type="match status" value="1"/>
</dbReference>
<comment type="caution">
    <text evidence="3">The sequence shown here is derived from an EMBL/GenBank/DDBJ whole genome shotgun (WGS) entry which is preliminary data.</text>
</comment>
<sequence length="376" mass="42019">MAIKGFFLFAIVCYLSYYGKVGGEYKGLSREEELEIEKQLKLLNKPSLKTIKTQSGDVYDCVDFYKQPAFDHPLLKNHSYHFQIRPSRRPKTIMNVREPSNMVEKVSLETGLRSGGCPIGTVPIRRTTKEDLIRAKLFTETYASRISPLTVEKPGLHHAVVRTKHDPSKKYNGGGTIVSIYSLPVTSSQYSSGQMTIRNGLDSIQVGWTAGESSCFNTQCPGFIIVDTEIPLDMVVKPVSQRGGLTIEVKLFVYRDQFSGNWWLEIGTNYTKVGFWPSKIFSGGLKDLATYVEWGGEAYSPPGQPCPPMGSGFFLQGYTKVDAYCRVLTTVNEAHEPDDAENTEVFVDDSHFYGVDDWGMISDNRRLMTYGGPGST</sequence>
<dbReference type="InterPro" id="IPR053168">
    <property type="entry name" value="Glutamic_endopeptidase"/>
</dbReference>
<organism evidence="3 4">
    <name type="scientific">Trema orientale</name>
    <name type="common">Charcoal tree</name>
    <name type="synonym">Celtis orientalis</name>
    <dbReference type="NCBI Taxonomy" id="63057"/>
    <lineage>
        <taxon>Eukaryota</taxon>
        <taxon>Viridiplantae</taxon>
        <taxon>Streptophyta</taxon>
        <taxon>Embryophyta</taxon>
        <taxon>Tracheophyta</taxon>
        <taxon>Spermatophyta</taxon>
        <taxon>Magnoliopsida</taxon>
        <taxon>eudicotyledons</taxon>
        <taxon>Gunneridae</taxon>
        <taxon>Pentapetalae</taxon>
        <taxon>rosids</taxon>
        <taxon>fabids</taxon>
        <taxon>Rosales</taxon>
        <taxon>Cannabaceae</taxon>
        <taxon>Trema</taxon>
    </lineage>
</organism>
<dbReference type="OrthoDB" id="1858978at2759"/>
<feature type="signal peptide" evidence="1">
    <location>
        <begin position="1"/>
        <end position="23"/>
    </location>
</feature>
<dbReference type="STRING" id="63057.A0A2P5DPP9"/>
<keyword evidence="4" id="KW-1185">Reference proteome</keyword>
<keyword evidence="1" id="KW-0732">Signal</keyword>
<protein>
    <recommendedName>
        <fullName evidence="2">Neprosin PEP catalytic domain-containing protein</fullName>
    </recommendedName>
</protein>
<evidence type="ECO:0000256" key="1">
    <source>
        <dbReference type="SAM" id="SignalP"/>
    </source>
</evidence>
<dbReference type="AlphaFoldDB" id="A0A2P5DPP9"/>